<dbReference type="CDD" id="cd12912">
    <property type="entry name" value="PDC2_MCP_like"/>
    <property type="match status" value="1"/>
</dbReference>
<dbReference type="EMBL" id="JACHEX010000001">
    <property type="protein sequence ID" value="MBB6062334.1"/>
    <property type="molecule type" value="Genomic_DNA"/>
</dbReference>
<dbReference type="Pfam" id="PF02743">
    <property type="entry name" value="dCache_1"/>
    <property type="match status" value="1"/>
</dbReference>
<evidence type="ECO:0000259" key="12">
    <source>
        <dbReference type="PROSITE" id="PS50111"/>
    </source>
</evidence>
<evidence type="ECO:0000256" key="9">
    <source>
        <dbReference type="PROSITE-ProRule" id="PRU00284"/>
    </source>
</evidence>
<dbReference type="CDD" id="cd11386">
    <property type="entry name" value="MCP_signal"/>
    <property type="match status" value="1"/>
</dbReference>
<dbReference type="AlphaFoldDB" id="A0A841GMF3"/>
<dbReference type="SUPFAM" id="SSF103190">
    <property type="entry name" value="Sensory domain-like"/>
    <property type="match status" value="1"/>
</dbReference>
<dbReference type="CDD" id="cd12914">
    <property type="entry name" value="PDC1_DGC_like"/>
    <property type="match status" value="1"/>
</dbReference>
<evidence type="ECO:0000313" key="15">
    <source>
        <dbReference type="Proteomes" id="UP000555828"/>
    </source>
</evidence>
<dbReference type="GO" id="GO:0006935">
    <property type="term" value="P:chemotaxis"/>
    <property type="evidence" value="ECO:0007669"/>
    <property type="project" value="UniProtKB-KW"/>
</dbReference>
<dbReference type="GO" id="GO:0007165">
    <property type="term" value="P:signal transduction"/>
    <property type="evidence" value="ECO:0007669"/>
    <property type="project" value="UniProtKB-KW"/>
</dbReference>
<accession>A0A841GMF3</accession>
<keyword evidence="5 11" id="KW-1133">Transmembrane helix</keyword>
<dbReference type="InterPro" id="IPR004089">
    <property type="entry name" value="MCPsignal_dom"/>
</dbReference>
<dbReference type="SUPFAM" id="SSF58104">
    <property type="entry name" value="Methyl-accepting chemotaxis protein (MCP) signaling domain"/>
    <property type="match status" value="1"/>
</dbReference>
<evidence type="ECO:0000259" key="13">
    <source>
        <dbReference type="PROSITE" id="PS50885"/>
    </source>
</evidence>
<keyword evidence="3" id="KW-0145">Chemotaxis</keyword>
<dbReference type="SMART" id="SM00283">
    <property type="entry name" value="MA"/>
    <property type="match status" value="1"/>
</dbReference>
<dbReference type="CDD" id="cd06225">
    <property type="entry name" value="HAMP"/>
    <property type="match status" value="1"/>
</dbReference>
<dbReference type="Gene3D" id="3.30.450.20">
    <property type="entry name" value="PAS domain"/>
    <property type="match status" value="1"/>
</dbReference>
<evidence type="ECO:0000256" key="6">
    <source>
        <dbReference type="ARBA" id="ARBA00023136"/>
    </source>
</evidence>
<dbReference type="Pfam" id="PF00672">
    <property type="entry name" value="HAMP"/>
    <property type="match status" value="1"/>
</dbReference>
<dbReference type="SMART" id="SM00304">
    <property type="entry name" value="HAMP"/>
    <property type="match status" value="1"/>
</dbReference>
<feature type="coiled-coil region" evidence="10">
    <location>
        <begin position="376"/>
        <end position="452"/>
    </location>
</feature>
<gene>
    <name evidence="14" type="ORF">HNP65_000756</name>
</gene>
<dbReference type="RefSeq" id="WP_184618997.1">
    <property type="nucleotide sequence ID" value="NZ_JACHEX010000001.1"/>
</dbReference>
<dbReference type="PANTHER" id="PTHR32089">
    <property type="entry name" value="METHYL-ACCEPTING CHEMOTAXIS PROTEIN MCPB"/>
    <property type="match status" value="1"/>
</dbReference>
<dbReference type="Gene3D" id="1.10.287.950">
    <property type="entry name" value="Methyl-accepting chemotaxis protein"/>
    <property type="match status" value="1"/>
</dbReference>
<evidence type="ECO:0000256" key="7">
    <source>
        <dbReference type="ARBA" id="ARBA00023224"/>
    </source>
</evidence>
<feature type="domain" description="HAMP" evidence="13">
    <location>
        <begin position="311"/>
        <end position="363"/>
    </location>
</feature>
<feature type="domain" description="Methyl-accepting transducer" evidence="12">
    <location>
        <begin position="382"/>
        <end position="618"/>
    </location>
</feature>
<evidence type="ECO:0000256" key="8">
    <source>
        <dbReference type="ARBA" id="ARBA00029447"/>
    </source>
</evidence>
<dbReference type="InterPro" id="IPR003660">
    <property type="entry name" value="HAMP_dom"/>
</dbReference>
<keyword evidence="2" id="KW-1003">Cell membrane</keyword>
<evidence type="ECO:0000256" key="1">
    <source>
        <dbReference type="ARBA" id="ARBA00004651"/>
    </source>
</evidence>
<dbReference type="InterPro" id="IPR033479">
    <property type="entry name" value="dCache_1"/>
</dbReference>
<keyword evidence="10" id="KW-0175">Coiled coil</keyword>
<evidence type="ECO:0000256" key="10">
    <source>
        <dbReference type="SAM" id="Coils"/>
    </source>
</evidence>
<protein>
    <submittedName>
        <fullName evidence="14">Methyl-accepting chemotaxis protein</fullName>
    </submittedName>
</protein>
<dbReference type="Gene3D" id="6.10.340.10">
    <property type="match status" value="1"/>
</dbReference>
<evidence type="ECO:0000256" key="2">
    <source>
        <dbReference type="ARBA" id="ARBA00022475"/>
    </source>
</evidence>
<dbReference type="GO" id="GO:0005886">
    <property type="term" value="C:plasma membrane"/>
    <property type="evidence" value="ECO:0007669"/>
    <property type="project" value="UniProtKB-SubCell"/>
</dbReference>
<proteinExistence type="inferred from homology"/>
<comment type="subcellular location">
    <subcellularLocation>
        <location evidence="1">Cell membrane</location>
        <topology evidence="1">Multi-pass membrane protein</topology>
    </subcellularLocation>
</comment>
<name>A0A841GMF3_9BACT</name>
<comment type="caution">
    <text evidence="14">The sequence shown here is derived from an EMBL/GenBank/DDBJ whole genome shotgun (WGS) entry which is preliminary data.</text>
</comment>
<keyword evidence="6 11" id="KW-0472">Membrane</keyword>
<sequence length="668" mass="73282">MKSIKGKLLIFVLLPVIALLIISTFLISFQTRKSIENLSIDSALEISQKTSQIIEEWLNGILRDVQNFADNSSVIEALKTRNWKDLMSKELNYKLSSRNDYEMFFIAYPDGTAPTTSGAVANVSDREYFQKIIKQGYKYYISDALISKATGNSIFVVAAAVKDENGKTIGLFGAAVKLDDLNKIAIETKVGNKGFGWIIDSTGLTIAHPDKKIRMKVNILETSKQGFKGLEAIAQKMLGGKSGYGSYTRSDGSRVYVFYSPIKVGKGWSFGLTLYKSELFSSVNKITNTTIIIFLSVIILISFFIYVSSSYFISKPLTSMVKNILEFGKGNLTVKFTTKGKDEIAQISYSLQKMADMLRESFSQISKTTLNLNSSSEELANIADNLSASAQELSAQITEIDNSIQNASASVEEVTSGVEEVAESAQNVSNAAQNISENANKMAENAKEGEKEVVAISEIVEKAKEISYSTEKIVKTLNENTKNIDEIVQTINSIAEQTNLLALNTAIEAARAGEAGKGFAVVADEIRKLAEESKNATTQISEILKDIQEKIENTAKASNQTVEIIEKAANQSNIAKEKFENILRQIESITEEIDNLAASSQQQSASAQEMSSAMDVVSKSIVTISQQVNDITLSAQNQAKSSEKLDISSENLNRIAQNLVEEIKKFKI</sequence>
<comment type="similarity">
    <text evidence="8">Belongs to the methyl-accepting chemotaxis (MCP) protein family.</text>
</comment>
<keyword evidence="7 9" id="KW-0807">Transducer</keyword>
<organism evidence="14 15">
    <name type="scientific">Thermosipho japonicus</name>
    <dbReference type="NCBI Taxonomy" id="90323"/>
    <lineage>
        <taxon>Bacteria</taxon>
        <taxon>Thermotogati</taxon>
        <taxon>Thermotogota</taxon>
        <taxon>Thermotogae</taxon>
        <taxon>Thermotogales</taxon>
        <taxon>Fervidobacteriaceae</taxon>
        <taxon>Thermosipho</taxon>
    </lineage>
</organism>
<evidence type="ECO:0000313" key="14">
    <source>
        <dbReference type="EMBL" id="MBB6062334.1"/>
    </source>
</evidence>
<dbReference type="PROSITE" id="PS50885">
    <property type="entry name" value="HAMP"/>
    <property type="match status" value="1"/>
</dbReference>
<evidence type="ECO:0000256" key="5">
    <source>
        <dbReference type="ARBA" id="ARBA00022989"/>
    </source>
</evidence>
<keyword evidence="4 11" id="KW-0812">Transmembrane</keyword>
<evidence type="ECO:0000256" key="11">
    <source>
        <dbReference type="SAM" id="Phobius"/>
    </source>
</evidence>
<dbReference type="PANTHER" id="PTHR32089:SF112">
    <property type="entry name" value="LYSOZYME-LIKE PROTEIN-RELATED"/>
    <property type="match status" value="1"/>
</dbReference>
<reference evidence="14 15" key="1">
    <citation type="submission" date="2020-08" db="EMBL/GenBank/DDBJ databases">
        <title>Genomic Encyclopedia of Type Strains, Phase IV (KMG-IV): sequencing the most valuable type-strain genomes for metagenomic binning, comparative biology and taxonomic classification.</title>
        <authorList>
            <person name="Goeker M."/>
        </authorList>
    </citation>
    <scope>NUCLEOTIDE SEQUENCE [LARGE SCALE GENOMIC DNA]</scope>
    <source>
        <strain evidence="14 15">DSM 13481</strain>
    </source>
</reference>
<dbReference type="Proteomes" id="UP000555828">
    <property type="component" value="Unassembled WGS sequence"/>
</dbReference>
<keyword evidence="15" id="KW-1185">Reference proteome</keyword>
<dbReference type="InterPro" id="IPR029151">
    <property type="entry name" value="Sensor-like_sf"/>
</dbReference>
<feature type="transmembrane region" description="Helical" evidence="11">
    <location>
        <begin position="291"/>
        <end position="313"/>
    </location>
</feature>
<evidence type="ECO:0000256" key="4">
    <source>
        <dbReference type="ARBA" id="ARBA00022692"/>
    </source>
</evidence>
<dbReference type="Pfam" id="PF00015">
    <property type="entry name" value="MCPsignal"/>
    <property type="match status" value="1"/>
</dbReference>
<feature type="coiled-coil region" evidence="10">
    <location>
        <begin position="526"/>
        <end position="599"/>
    </location>
</feature>
<evidence type="ECO:0000256" key="3">
    <source>
        <dbReference type="ARBA" id="ARBA00022500"/>
    </source>
</evidence>
<dbReference type="PROSITE" id="PS50111">
    <property type="entry name" value="CHEMOTAXIS_TRANSDUC_2"/>
    <property type="match status" value="1"/>
</dbReference>